<dbReference type="Proteomes" id="UP000236319">
    <property type="component" value="Unassembled WGS sequence"/>
</dbReference>
<reference evidence="2 3" key="1">
    <citation type="journal article" date="2017" name="BMC Genomics">
        <title>Whole-genome assembly of Babesia ovata and comparative genomics between closely related pathogens.</title>
        <authorList>
            <person name="Yamagishi J."/>
            <person name="Asada M."/>
            <person name="Hakimi H."/>
            <person name="Tanaka T.Q."/>
            <person name="Sugimoto C."/>
            <person name="Kawazu S."/>
        </authorList>
    </citation>
    <scope>NUCLEOTIDE SEQUENCE [LARGE SCALE GENOMIC DNA]</scope>
    <source>
        <strain evidence="2 3">Miyake</strain>
    </source>
</reference>
<proteinExistence type="predicted"/>
<dbReference type="GeneID" id="39873363"/>
<evidence type="ECO:0000313" key="3">
    <source>
        <dbReference type="Proteomes" id="UP000236319"/>
    </source>
</evidence>
<evidence type="ECO:0000256" key="1">
    <source>
        <dbReference type="SAM" id="MobiDB-lite"/>
    </source>
</evidence>
<accession>A0A2H6K9D2</accession>
<dbReference type="RefSeq" id="XP_028865836.1">
    <property type="nucleotide sequence ID" value="XM_029010003.1"/>
</dbReference>
<feature type="compositionally biased region" description="Basic and acidic residues" evidence="1">
    <location>
        <begin position="133"/>
        <end position="142"/>
    </location>
</feature>
<evidence type="ECO:0000313" key="2">
    <source>
        <dbReference type="EMBL" id="GBE59593.1"/>
    </source>
</evidence>
<sequence>MLRPMELAAEDSSLAENPALCVRCDFAVRALSGESESAYAHILGSRLLNSDGGEACVLWGEETRHASSEAVSNFAAEDGRDSPGKPPGDSLPSDTEGRRSSNTDSESSMLSTGWPTSNDGPRRSPLFQNSQGPHDKAAETSRTHRSQKRQRRRLPHHNTEVIDSNKLGPNLTLDAFRGPQKRTILHSKTIKKPETA</sequence>
<feature type="compositionally biased region" description="Basic residues" evidence="1">
    <location>
        <begin position="143"/>
        <end position="156"/>
    </location>
</feature>
<name>A0A2H6K9D2_9APIC</name>
<feature type="region of interest" description="Disordered" evidence="1">
    <location>
        <begin position="69"/>
        <end position="169"/>
    </location>
</feature>
<gene>
    <name evidence="2" type="ORF">BOVATA_010860</name>
</gene>
<organism evidence="2 3">
    <name type="scientific">Babesia ovata</name>
    <dbReference type="NCBI Taxonomy" id="189622"/>
    <lineage>
        <taxon>Eukaryota</taxon>
        <taxon>Sar</taxon>
        <taxon>Alveolata</taxon>
        <taxon>Apicomplexa</taxon>
        <taxon>Aconoidasida</taxon>
        <taxon>Piroplasmida</taxon>
        <taxon>Babesiidae</taxon>
        <taxon>Babesia</taxon>
    </lineage>
</organism>
<dbReference type="EMBL" id="BDSA01000001">
    <property type="protein sequence ID" value="GBE59593.1"/>
    <property type="molecule type" value="Genomic_DNA"/>
</dbReference>
<comment type="caution">
    <text evidence="2">The sequence shown here is derived from an EMBL/GenBank/DDBJ whole genome shotgun (WGS) entry which is preliminary data.</text>
</comment>
<protein>
    <submittedName>
        <fullName evidence="2">Type III secretion effector, putative</fullName>
    </submittedName>
</protein>
<feature type="compositionally biased region" description="Polar residues" evidence="1">
    <location>
        <begin position="102"/>
        <end position="119"/>
    </location>
</feature>
<dbReference type="AlphaFoldDB" id="A0A2H6K9D2"/>
<dbReference type="VEuPathDB" id="PiroplasmaDB:BOVATA_010860"/>
<keyword evidence="3" id="KW-1185">Reference proteome</keyword>